<dbReference type="SMART" id="SM00331">
    <property type="entry name" value="PP2C_SIG"/>
    <property type="match status" value="1"/>
</dbReference>
<evidence type="ECO:0000313" key="5">
    <source>
        <dbReference type="Proteomes" id="UP000220251"/>
    </source>
</evidence>
<dbReference type="InterPro" id="IPR001932">
    <property type="entry name" value="PPM-type_phosphatase-like_dom"/>
</dbReference>
<dbReference type="OrthoDB" id="9763484at2"/>
<dbReference type="RefSeq" id="WP_098039163.1">
    <property type="nucleotide sequence ID" value="NZ_CWGJ01000027.1"/>
</dbReference>
<dbReference type="InterPro" id="IPR011006">
    <property type="entry name" value="CheY-like_superfamily"/>
</dbReference>
<dbReference type="InterPro" id="IPR052016">
    <property type="entry name" value="Bact_Sigma-Reg"/>
</dbReference>
<feature type="modified residue" description="4-aspartylphosphate" evidence="2">
    <location>
        <position position="53"/>
    </location>
</feature>
<keyword evidence="2" id="KW-0597">Phosphoprotein</keyword>
<dbReference type="Pfam" id="PF07228">
    <property type="entry name" value="SpoIIE"/>
    <property type="match status" value="1"/>
</dbReference>
<dbReference type="PANTHER" id="PTHR43156">
    <property type="entry name" value="STAGE II SPORULATION PROTEIN E-RELATED"/>
    <property type="match status" value="1"/>
</dbReference>
<name>A0A0H5DRQ8_9BACT</name>
<dbReference type="Proteomes" id="UP000220251">
    <property type="component" value="Unassembled WGS sequence"/>
</dbReference>
<feature type="domain" description="Response regulatory" evidence="3">
    <location>
        <begin position="4"/>
        <end position="120"/>
    </location>
</feature>
<keyword evidence="5" id="KW-1185">Reference proteome</keyword>
<dbReference type="PROSITE" id="PS50110">
    <property type="entry name" value="RESPONSE_REGULATORY"/>
    <property type="match status" value="1"/>
</dbReference>
<organism evidence="4 5">
    <name type="scientific">Estrella lausannensis</name>
    <dbReference type="NCBI Taxonomy" id="483423"/>
    <lineage>
        <taxon>Bacteria</taxon>
        <taxon>Pseudomonadati</taxon>
        <taxon>Chlamydiota</taxon>
        <taxon>Chlamydiia</taxon>
        <taxon>Parachlamydiales</taxon>
        <taxon>Candidatus Criblamydiaceae</taxon>
        <taxon>Estrella</taxon>
    </lineage>
</organism>
<protein>
    <submittedName>
        <fullName evidence="4">Two-component system, response regulator</fullName>
    </submittedName>
</protein>
<evidence type="ECO:0000256" key="2">
    <source>
        <dbReference type="PROSITE-ProRule" id="PRU00169"/>
    </source>
</evidence>
<dbReference type="SMART" id="SM00448">
    <property type="entry name" value="REC"/>
    <property type="match status" value="1"/>
</dbReference>
<gene>
    <name evidence="4" type="ORF">ELAC_1970</name>
</gene>
<dbReference type="PANTHER" id="PTHR43156:SF2">
    <property type="entry name" value="STAGE II SPORULATION PROTEIN E"/>
    <property type="match status" value="1"/>
</dbReference>
<evidence type="ECO:0000259" key="3">
    <source>
        <dbReference type="PROSITE" id="PS50110"/>
    </source>
</evidence>
<evidence type="ECO:0000313" key="4">
    <source>
        <dbReference type="EMBL" id="CRX39292.1"/>
    </source>
</evidence>
<sequence length="387" mass="43716">MKEKLLVINDDDDVRDVISLFLKSRAFEVLEASDGYQGIEKAALNAPDLILLDVMMPGIDGYQVCRELKKNPATKEIPVIFLSSLNDPKDKITGLESGGVDFVTRVEDKGELLARVQTHLKLAALTNAVKEQNAELIQKQRLLDNDLKMAASIQRSLLPDKKFQSAHMTFAWKCLPCEMIGGDIFNSVPVDESHAAVYILDVSGHGVASAMVTVAISQFIQQFIRSFPKNQGSIMNLPQVITEQMNKEFPYERFNEFFTLFFMVINTETAEVSYCNGGHPPPVILRPEHLFEVMEGNEFAIGIADARYPLHRKKLQKKDKIVLYTDGILECRNSLDEMYGQDRFYTLLEKIKSEEPDNFVHRISVELSEFTLGSPPMDDISLMVIEF</sequence>
<proteinExistence type="predicted"/>
<dbReference type="Pfam" id="PF00072">
    <property type="entry name" value="Response_reg"/>
    <property type="match status" value="1"/>
</dbReference>
<reference evidence="5" key="1">
    <citation type="submission" date="2015-06" db="EMBL/GenBank/DDBJ databases">
        <authorList>
            <person name="Bertelli C."/>
        </authorList>
    </citation>
    <scope>NUCLEOTIDE SEQUENCE [LARGE SCALE GENOMIC DNA]</scope>
    <source>
        <strain evidence="5">CRIB-30</strain>
    </source>
</reference>
<dbReference type="GO" id="GO:0000160">
    <property type="term" value="P:phosphorelay signal transduction system"/>
    <property type="evidence" value="ECO:0007669"/>
    <property type="project" value="InterPro"/>
</dbReference>
<dbReference type="GO" id="GO:0016791">
    <property type="term" value="F:phosphatase activity"/>
    <property type="evidence" value="ECO:0007669"/>
    <property type="project" value="TreeGrafter"/>
</dbReference>
<dbReference type="InterPro" id="IPR036457">
    <property type="entry name" value="PPM-type-like_dom_sf"/>
</dbReference>
<dbReference type="InterPro" id="IPR001789">
    <property type="entry name" value="Sig_transdc_resp-reg_receiver"/>
</dbReference>
<dbReference type="EMBL" id="CWGJ01000027">
    <property type="protein sequence ID" value="CRX39292.1"/>
    <property type="molecule type" value="Genomic_DNA"/>
</dbReference>
<dbReference type="AlphaFoldDB" id="A0A0H5DRQ8"/>
<dbReference type="Gene3D" id="3.40.50.2300">
    <property type="match status" value="1"/>
</dbReference>
<dbReference type="SUPFAM" id="SSF52172">
    <property type="entry name" value="CheY-like"/>
    <property type="match status" value="1"/>
</dbReference>
<dbReference type="SUPFAM" id="SSF81606">
    <property type="entry name" value="PP2C-like"/>
    <property type="match status" value="1"/>
</dbReference>
<accession>A0A0H5DRQ8</accession>
<keyword evidence="1" id="KW-0378">Hydrolase</keyword>
<evidence type="ECO:0000256" key="1">
    <source>
        <dbReference type="ARBA" id="ARBA00022801"/>
    </source>
</evidence>
<dbReference type="Gene3D" id="3.60.40.10">
    <property type="entry name" value="PPM-type phosphatase domain"/>
    <property type="match status" value="1"/>
</dbReference>